<keyword evidence="2" id="KW-0547">Nucleotide-binding</keyword>
<evidence type="ECO:0000256" key="3">
    <source>
        <dbReference type="ARBA" id="ARBA00023134"/>
    </source>
</evidence>
<dbReference type="PANTHER" id="PTHR10903">
    <property type="entry name" value="GTPASE, IMAP FAMILY MEMBER-RELATED"/>
    <property type="match status" value="1"/>
</dbReference>
<evidence type="ECO:0000313" key="5">
    <source>
        <dbReference type="EMBL" id="CAL1590268.1"/>
    </source>
</evidence>
<dbReference type="FunFam" id="3.40.50.300:FF:000366">
    <property type="entry name" value="GTPase, IMAP family member 2"/>
    <property type="match status" value="1"/>
</dbReference>
<dbReference type="GO" id="GO:0005525">
    <property type="term" value="F:GTP binding"/>
    <property type="evidence" value="ECO:0007669"/>
    <property type="project" value="UniProtKB-KW"/>
</dbReference>
<dbReference type="EMBL" id="OZ035841">
    <property type="protein sequence ID" value="CAL1590268.1"/>
    <property type="molecule type" value="Genomic_DNA"/>
</dbReference>
<dbReference type="InterPro" id="IPR045058">
    <property type="entry name" value="GIMA/IAN/Toc"/>
</dbReference>
<dbReference type="Proteomes" id="UP001497482">
    <property type="component" value="Chromosome 19"/>
</dbReference>
<accession>A0AAV2KNE1</accession>
<evidence type="ECO:0000256" key="2">
    <source>
        <dbReference type="ARBA" id="ARBA00022741"/>
    </source>
</evidence>
<keyword evidence="6" id="KW-1185">Reference proteome</keyword>
<evidence type="ECO:0000313" key="6">
    <source>
        <dbReference type="Proteomes" id="UP001497482"/>
    </source>
</evidence>
<evidence type="ECO:0000259" key="4">
    <source>
        <dbReference type="PROSITE" id="PS51720"/>
    </source>
</evidence>
<name>A0AAV2KNE1_KNICA</name>
<comment type="similarity">
    <text evidence="1">Belongs to the TRAFAC class TrmE-Era-EngA-EngB-Septin-like GTPase superfamily. AIG1/Toc34/Toc159-like paraseptin GTPase family. IAN subfamily.</text>
</comment>
<dbReference type="PROSITE" id="PS51720">
    <property type="entry name" value="G_AIG1"/>
    <property type="match status" value="1"/>
</dbReference>
<evidence type="ECO:0000256" key="1">
    <source>
        <dbReference type="ARBA" id="ARBA00008535"/>
    </source>
</evidence>
<proteinExistence type="inferred from homology"/>
<dbReference type="InterPro" id="IPR006703">
    <property type="entry name" value="G_AIG1"/>
</dbReference>
<feature type="domain" description="AIG1-type G" evidence="4">
    <location>
        <begin position="4"/>
        <end position="213"/>
    </location>
</feature>
<dbReference type="PANTHER" id="PTHR10903:SF62">
    <property type="entry name" value="GTPASE IMAP FAMILY MEMBER 4-LIKE-RELATED"/>
    <property type="match status" value="1"/>
</dbReference>
<keyword evidence="3" id="KW-0342">GTP-binding</keyword>
<dbReference type="Gene3D" id="3.40.50.300">
    <property type="entry name" value="P-loop containing nucleotide triphosphate hydrolases"/>
    <property type="match status" value="1"/>
</dbReference>
<sequence length="279" mass="31917">MEDLNTRRVILMGKSGSGKSSLANTIFRAPVFQVNHSSDAKATFSEAQTRYLNGWNLTLIDTPGIFNADRSKDEVARDIFSCLTQSAPGPHAVLIVLLIEKFTEQEQAIIDHIQLHFGEEIFKFATVVFTRGDQLPEGMEMTEYINQNIGLSNLVQKCGNRCHVVDNKYWKDTNENEYRSNMFQLKAILNSIEDTFNSNNKACFINIAFREVEKNIQKEQDRIHKSEVVVVVQDAVAPVKSTFDYIIETIEAAFKRGRWGLSNTTQSIKPHWIHMRWLK</sequence>
<dbReference type="InterPro" id="IPR027417">
    <property type="entry name" value="P-loop_NTPase"/>
</dbReference>
<gene>
    <name evidence="5" type="ORF">KC01_LOCUS19800</name>
</gene>
<dbReference type="AlphaFoldDB" id="A0AAV2KNE1"/>
<protein>
    <recommendedName>
        <fullName evidence="4">AIG1-type G domain-containing protein</fullName>
    </recommendedName>
</protein>
<reference evidence="5 6" key="1">
    <citation type="submission" date="2024-04" db="EMBL/GenBank/DDBJ databases">
        <authorList>
            <person name="Waldvogel A.-M."/>
            <person name="Schoenle A."/>
        </authorList>
    </citation>
    <scope>NUCLEOTIDE SEQUENCE [LARGE SCALE GENOMIC DNA]</scope>
</reference>
<organism evidence="5 6">
    <name type="scientific">Knipowitschia caucasica</name>
    <name type="common">Caucasian dwarf goby</name>
    <name type="synonym">Pomatoschistus caucasicus</name>
    <dbReference type="NCBI Taxonomy" id="637954"/>
    <lineage>
        <taxon>Eukaryota</taxon>
        <taxon>Metazoa</taxon>
        <taxon>Chordata</taxon>
        <taxon>Craniata</taxon>
        <taxon>Vertebrata</taxon>
        <taxon>Euteleostomi</taxon>
        <taxon>Actinopterygii</taxon>
        <taxon>Neopterygii</taxon>
        <taxon>Teleostei</taxon>
        <taxon>Neoteleostei</taxon>
        <taxon>Acanthomorphata</taxon>
        <taxon>Gobiaria</taxon>
        <taxon>Gobiiformes</taxon>
        <taxon>Gobioidei</taxon>
        <taxon>Gobiidae</taxon>
        <taxon>Gobiinae</taxon>
        <taxon>Knipowitschia</taxon>
    </lineage>
</organism>
<dbReference type="SUPFAM" id="SSF52540">
    <property type="entry name" value="P-loop containing nucleoside triphosphate hydrolases"/>
    <property type="match status" value="1"/>
</dbReference>
<dbReference type="Pfam" id="PF04548">
    <property type="entry name" value="AIG1"/>
    <property type="match status" value="1"/>
</dbReference>